<dbReference type="GO" id="GO:0007548">
    <property type="term" value="P:sex differentiation"/>
    <property type="evidence" value="ECO:0007669"/>
    <property type="project" value="TreeGrafter"/>
</dbReference>
<feature type="region of interest" description="Disordered" evidence="6">
    <location>
        <begin position="455"/>
        <end position="524"/>
    </location>
</feature>
<feature type="compositionally biased region" description="Polar residues" evidence="6">
    <location>
        <begin position="633"/>
        <end position="653"/>
    </location>
</feature>
<dbReference type="GO" id="GO:0000981">
    <property type="term" value="F:DNA-binding transcription factor activity, RNA polymerase II-specific"/>
    <property type="evidence" value="ECO:0007669"/>
    <property type="project" value="TreeGrafter"/>
</dbReference>
<feature type="region of interest" description="Disordered" evidence="6">
    <location>
        <begin position="394"/>
        <end position="416"/>
    </location>
</feature>
<sequence length="962" mass="107925">MRKARSEHYWGSDKRYGDEEYTPNGPTEEEIDVVGLSPKDDGQQNISNDVGPVSPRYADTGIIPSTLQGYKPRPTPDVPVPVLERPVPVLNGARPITEDPRHYRPVWNAPPPPVDVPVVMTNEYNISLHHHEYLKRTRFGKVSVIINAPSEGVGALPSYGAEKHYARVPLDAALPSEHSINVPPQQVKYVRCSNYGNVPECNNASAEDNREISPYSMPRPSVSNHLYPETHPKFKRKYYAESLLANKKSSGYRNVSEFHSKPIEKVSENPLPYPQPGVISQQYSETPLKDLTDYYDKETAYHLKRRRAPEYENSSFEKAGNNQSPSSPSDPERREYPVVPVIESPRREYNPEHIQGGKYGINNRLDKKARWNDSIPDEVRDNLSSCSSNIAIQQYPQNQENPANKNDYTDSADDEKYAKCSNRGNVSETTAIVEEIVSGSESNTCSSVTIDDKLSRKNSTRSDSNDSHSVTESVPGSSVANENDSSRGHQISELKTKNVPSSSSAKLTINSQNEGTEKKRDPKCARCRNHNRVSRLKGHKNRCAFRKCVCEKCKLVLERQIVMAKQVALKRKQEAPPPGSDEECADPSPSPPPEPLLLQPKTIQETNGSIIKEKNHHLEEDDDEDEGVYEDPMSSSFDTNENSSGSTVTSRMTGMQPESGPLKAKVKPKCFRCRNHGIITNVKSHKRYCPFKNCVCRDCELILQRQKVMAAQVALKRAQDQDEALGKTPVCPQEPLLSRQEPSPYSSSMDVSSSPVLKPIKGRSFGTKYEMKADLVKKSKELWLQLKVKEKRQVKPKAKPNPQQQLENLQLLEVEEEDNVYEDPMSLPIDTNNNRVGAEAKGGKERKPKCARCKNHGITNDVKAHKRYCEFKDCVCNKCVLIVQRQRVMAAQVALRRAQAQDEAKGIRAEYSRDVVLAPASAPQTAHNCPPTLEASPSSAFKPPKGKTFFFFKHIKDFNSSR</sequence>
<feature type="DNA-binding region" description="DM" evidence="5">
    <location>
        <begin position="524"/>
        <end position="571"/>
    </location>
</feature>
<evidence type="ECO:0000256" key="4">
    <source>
        <dbReference type="ARBA" id="ARBA00023242"/>
    </source>
</evidence>
<feature type="region of interest" description="Disordered" evidence="6">
    <location>
        <begin position="305"/>
        <end position="335"/>
    </location>
</feature>
<evidence type="ECO:0000256" key="6">
    <source>
        <dbReference type="SAM" id="MobiDB-lite"/>
    </source>
</evidence>
<dbReference type="SUPFAM" id="SSF82927">
    <property type="entry name" value="Cysteine-rich DNA binding domain, (DM domain)"/>
    <property type="match status" value="3"/>
</dbReference>
<dbReference type="GO" id="GO:0046872">
    <property type="term" value="F:metal ion binding"/>
    <property type="evidence" value="ECO:0007669"/>
    <property type="project" value="UniProtKB-KW"/>
</dbReference>
<keyword evidence="3 5" id="KW-0238">DNA-binding</keyword>
<keyword evidence="9" id="KW-1185">Reference proteome</keyword>
<evidence type="ECO:0000256" key="3">
    <source>
        <dbReference type="ARBA" id="ARBA00023125"/>
    </source>
</evidence>
<feature type="compositionally biased region" description="Polar residues" evidence="6">
    <location>
        <begin position="394"/>
        <end position="406"/>
    </location>
</feature>
<evidence type="ECO:0000313" key="8">
    <source>
        <dbReference type="EMBL" id="GFT29200.1"/>
    </source>
</evidence>
<dbReference type="AlphaFoldDB" id="A0A8X6NR25"/>
<dbReference type="PROSITE" id="PS40000">
    <property type="entry name" value="DM_1"/>
    <property type="match status" value="3"/>
</dbReference>
<name>A0A8X6NR25_NEPPI</name>
<feature type="domain" description="DM" evidence="7">
    <location>
        <begin position="524"/>
        <end position="571"/>
    </location>
</feature>
<reference evidence="8" key="1">
    <citation type="submission" date="2020-08" db="EMBL/GenBank/DDBJ databases">
        <title>Multicomponent nature underlies the extraordinary mechanical properties of spider dragline silk.</title>
        <authorList>
            <person name="Kono N."/>
            <person name="Nakamura H."/>
            <person name="Mori M."/>
            <person name="Yoshida Y."/>
            <person name="Ohtoshi R."/>
            <person name="Malay A.D."/>
            <person name="Moran D.A.P."/>
            <person name="Tomita M."/>
            <person name="Numata K."/>
            <person name="Arakawa K."/>
        </authorList>
    </citation>
    <scope>NUCLEOTIDE SEQUENCE</scope>
</reference>
<comment type="subcellular location">
    <subcellularLocation>
        <location evidence="5">Nucleus</location>
    </subcellularLocation>
</comment>
<dbReference type="OrthoDB" id="6162476at2759"/>
<dbReference type="PANTHER" id="PTHR12322:SF116">
    <property type="entry name" value="DOUBLESEX-MAB RELATED 99B"/>
    <property type="match status" value="1"/>
</dbReference>
<feature type="domain" description="DM" evidence="7">
    <location>
        <begin position="670"/>
        <end position="717"/>
    </location>
</feature>
<feature type="compositionally biased region" description="Polar residues" evidence="6">
    <location>
        <begin position="312"/>
        <end position="323"/>
    </location>
</feature>
<feature type="compositionally biased region" description="Basic and acidic residues" evidence="6">
    <location>
        <begin position="1"/>
        <end position="18"/>
    </location>
</feature>
<keyword evidence="4 5" id="KW-0539">Nucleus</keyword>
<evidence type="ECO:0000256" key="2">
    <source>
        <dbReference type="ARBA" id="ARBA00022833"/>
    </source>
</evidence>
<feature type="compositionally biased region" description="Polar residues" evidence="6">
    <location>
        <begin position="467"/>
        <end position="483"/>
    </location>
</feature>
<dbReference type="PANTHER" id="PTHR12322">
    <property type="entry name" value="DOUBLESEX AND MAB-3 RELATED TRANSCRIPTION FACTOR DMRT"/>
    <property type="match status" value="1"/>
</dbReference>
<dbReference type="FunFam" id="4.10.1040.10:FF:000001">
    <property type="entry name" value="doublesex- and mab-3-related transcription factor 1"/>
    <property type="match status" value="3"/>
</dbReference>
<dbReference type="InterPro" id="IPR001275">
    <property type="entry name" value="DM_DNA-bd"/>
</dbReference>
<protein>
    <submittedName>
        <fullName evidence="8">Doublesex- and mab-3-related transcription factor 3</fullName>
    </submittedName>
</protein>
<comment type="caution">
    <text evidence="8">The sequence shown here is derived from an EMBL/GenBank/DDBJ whole genome shotgun (WGS) entry which is preliminary data.</text>
</comment>
<feature type="compositionally biased region" description="Basic and acidic residues" evidence="6">
    <location>
        <begin position="484"/>
        <end position="496"/>
    </location>
</feature>
<accession>A0A8X6NR25</accession>
<feature type="compositionally biased region" description="Basic and acidic residues" evidence="6">
    <location>
        <begin position="515"/>
        <end position="524"/>
    </location>
</feature>
<feature type="compositionally biased region" description="Acidic residues" evidence="6">
    <location>
        <begin position="620"/>
        <end position="629"/>
    </location>
</feature>
<evidence type="ECO:0000256" key="1">
    <source>
        <dbReference type="ARBA" id="ARBA00022723"/>
    </source>
</evidence>
<proteinExistence type="predicted"/>
<feature type="region of interest" description="Disordered" evidence="6">
    <location>
        <begin position="613"/>
        <end position="663"/>
    </location>
</feature>
<gene>
    <name evidence="8" type="primary">dmrt3</name>
    <name evidence="8" type="ORF">NPIL_680731</name>
</gene>
<feature type="region of interest" description="Disordered" evidence="6">
    <location>
        <begin position="263"/>
        <end position="285"/>
    </location>
</feature>
<feature type="region of interest" description="Disordered" evidence="6">
    <location>
        <begin position="569"/>
        <end position="599"/>
    </location>
</feature>
<keyword evidence="2 5" id="KW-0862">Zinc</keyword>
<feature type="DNA-binding region" description="DM" evidence="5">
    <location>
        <begin position="670"/>
        <end position="717"/>
    </location>
</feature>
<dbReference type="InterPro" id="IPR036407">
    <property type="entry name" value="DM_DNA-bd_sf"/>
</dbReference>
<feature type="compositionally biased region" description="Polar residues" evidence="6">
    <location>
        <begin position="498"/>
        <end position="514"/>
    </location>
</feature>
<dbReference type="Pfam" id="PF00751">
    <property type="entry name" value="DM"/>
    <property type="match status" value="3"/>
</dbReference>
<dbReference type="GO" id="GO:0005634">
    <property type="term" value="C:nucleus"/>
    <property type="evidence" value="ECO:0007669"/>
    <property type="project" value="UniProtKB-SubCell"/>
</dbReference>
<evidence type="ECO:0000313" key="9">
    <source>
        <dbReference type="Proteomes" id="UP000887013"/>
    </source>
</evidence>
<dbReference type="GO" id="GO:0000978">
    <property type="term" value="F:RNA polymerase II cis-regulatory region sequence-specific DNA binding"/>
    <property type="evidence" value="ECO:0007669"/>
    <property type="project" value="TreeGrafter"/>
</dbReference>
<feature type="DNA-binding region" description="DM" evidence="5">
    <location>
        <begin position="850"/>
        <end position="897"/>
    </location>
</feature>
<feature type="region of interest" description="Disordered" evidence="6">
    <location>
        <begin position="718"/>
        <end position="754"/>
    </location>
</feature>
<dbReference type="SMART" id="SM00301">
    <property type="entry name" value="DM"/>
    <property type="match status" value="3"/>
</dbReference>
<dbReference type="Proteomes" id="UP000887013">
    <property type="component" value="Unassembled WGS sequence"/>
</dbReference>
<dbReference type="PROSITE" id="PS50809">
    <property type="entry name" value="DM_2"/>
    <property type="match status" value="3"/>
</dbReference>
<evidence type="ECO:0000256" key="5">
    <source>
        <dbReference type="PROSITE-ProRule" id="PRU00070"/>
    </source>
</evidence>
<feature type="region of interest" description="Disordered" evidence="6">
    <location>
        <begin position="1"/>
        <end position="83"/>
    </location>
</feature>
<dbReference type="EMBL" id="BMAW01061004">
    <property type="protein sequence ID" value="GFT29200.1"/>
    <property type="molecule type" value="Genomic_DNA"/>
</dbReference>
<dbReference type="Gene3D" id="4.10.1040.10">
    <property type="entry name" value="DM DNA-binding domain"/>
    <property type="match status" value="3"/>
</dbReference>
<dbReference type="InterPro" id="IPR026607">
    <property type="entry name" value="DMRT"/>
</dbReference>
<feature type="domain" description="DM" evidence="7">
    <location>
        <begin position="850"/>
        <end position="897"/>
    </location>
</feature>
<feature type="compositionally biased region" description="Low complexity" evidence="6">
    <location>
        <begin position="742"/>
        <end position="754"/>
    </location>
</feature>
<evidence type="ECO:0000259" key="7">
    <source>
        <dbReference type="PROSITE" id="PS50809"/>
    </source>
</evidence>
<keyword evidence="1 5" id="KW-0479">Metal-binding</keyword>
<organism evidence="8 9">
    <name type="scientific">Nephila pilipes</name>
    <name type="common">Giant wood spider</name>
    <name type="synonym">Nephila maculata</name>
    <dbReference type="NCBI Taxonomy" id="299642"/>
    <lineage>
        <taxon>Eukaryota</taxon>
        <taxon>Metazoa</taxon>
        <taxon>Ecdysozoa</taxon>
        <taxon>Arthropoda</taxon>
        <taxon>Chelicerata</taxon>
        <taxon>Arachnida</taxon>
        <taxon>Araneae</taxon>
        <taxon>Araneomorphae</taxon>
        <taxon>Entelegynae</taxon>
        <taxon>Araneoidea</taxon>
        <taxon>Nephilidae</taxon>
        <taxon>Nephila</taxon>
    </lineage>
</organism>